<proteinExistence type="predicted"/>
<name>A0A1H4BVQ3_9BACT</name>
<accession>A0A1H4BVQ3</accession>
<dbReference type="Proteomes" id="UP000199041">
    <property type="component" value="Unassembled WGS sequence"/>
</dbReference>
<keyword evidence="3" id="KW-1185">Reference proteome</keyword>
<gene>
    <name evidence="2" type="ORF">SAMN05192529_12456</name>
</gene>
<organism evidence="2 3">
    <name type="scientific">Arachidicoccus rhizosphaerae</name>
    <dbReference type="NCBI Taxonomy" id="551991"/>
    <lineage>
        <taxon>Bacteria</taxon>
        <taxon>Pseudomonadati</taxon>
        <taxon>Bacteroidota</taxon>
        <taxon>Chitinophagia</taxon>
        <taxon>Chitinophagales</taxon>
        <taxon>Chitinophagaceae</taxon>
        <taxon>Arachidicoccus</taxon>
    </lineage>
</organism>
<dbReference type="EMBL" id="FNQY01000024">
    <property type="protein sequence ID" value="SEA51912.1"/>
    <property type="molecule type" value="Genomic_DNA"/>
</dbReference>
<dbReference type="RefSeq" id="WP_211481880.1">
    <property type="nucleotide sequence ID" value="NZ_FNQY01000024.1"/>
</dbReference>
<dbReference type="STRING" id="551991.SAMN05192529_12456"/>
<dbReference type="AlphaFoldDB" id="A0A1H4BVQ3"/>
<reference evidence="2 3" key="1">
    <citation type="submission" date="2016-10" db="EMBL/GenBank/DDBJ databases">
        <authorList>
            <person name="de Groot N.N."/>
        </authorList>
    </citation>
    <scope>NUCLEOTIDE SEQUENCE [LARGE SCALE GENOMIC DNA]</scope>
    <source>
        <strain evidence="2 3">Vu-144</strain>
    </source>
</reference>
<protein>
    <submittedName>
        <fullName evidence="2">ORF6N domain-containing protein</fullName>
    </submittedName>
</protein>
<evidence type="ECO:0000313" key="2">
    <source>
        <dbReference type="EMBL" id="SEA51912.1"/>
    </source>
</evidence>
<evidence type="ECO:0000259" key="1">
    <source>
        <dbReference type="Pfam" id="PF10543"/>
    </source>
</evidence>
<evidence type="ECO:0000313" key="3">
    <source>
        <dbReference type="Proteomes" id="UP000199041"/>
    </source>
</evidence>
<sequence>MSNNNITVTDESIMSKIYVVRGQKVMMDSDLAALYGVETKVFNQAVKRNYARFPEDFAFRVTNEEFEALRSQIVTLKKGRGQHSKYLPMVFSESGVAMLSSVLSSELAIKVNIQIIRIFNKMREMWLTHKDILLKLEELENKVSGHDREIQVIFEYLKELLNPPQPPRRRIGFNVKDED</sequence>
<dbReference type="Pfam" id="PF10543">
    <property type="entry name" value="ORF6N"/>
    <property type="match status" value="1"/>
</dbReference>
<dbReference type="InterPro" id="IPR018873">
    <property type="entry name" value="KilA-N_DNA-bd_domain"/>
</dbReference>
<feature type="domain" description="KilA-N DNA-binding" evidence="1">
    <location>
        <begin position="15"/>
        <end position="102"/>
    </location>
</feature>